<gene>
    <name evidence="2" type="ORF">QR685DRAFT_442891</name>
</gene>
<comment type="caution">
    <text evidence="2">The sequence shown here is derived from an EMBL/GenBank/DDBJ whole genome shotgun (WGS) entry which is preliminary data.</text>
</comment>
<sequence length="370" mass="42749">MKVFLVEDEEEQQPKEVVMKSVEQVDKDGHVIHHMDDRGNYLDKEGKILPLFHPITRHPVTVQSKPVQQKQYIHHYNAKSKAVTTIKADTTVERNNSARPAPPTERNSVDQDADKGTMNHEDGDNVNHQDEAPVIEQDTVVNQDIIVDADIITDTSTHRTPFGKRASRGPPWIVQTLSSSKYGLLSINENDLYFVFHHVRFPCKQGKYRVVFQVVVNEYRDDQDNIFPPVHLWPQGENPGEKIVRSYQGYKAGALEVAHNVEVICFRQWTRWLTADYWSPIRYEYFQALCSTAVPYTPERWSKERERLASLRRRCHVHMLQAQIEAQGPVDNVQNPILAQNQLEAEMRALDAHVQAQARRAFLNKHLPRI</sequence>
<feature type="compositionally biased region" description="Basic and acidic residues" evidence="1">
    <location>
        <begin position="107"/>
        <end position="131"/>
    </location>
</feature>
<feature type="region of interest" description="Disordered" evidence="1">
    <location>
        <begin position="84"/>
        <end position="139"/>
    </location>
</feature>
<protein>
    <submittedName>
        <fullName evidence="2">Uncharacterized protein</fullName>
    </submittedName>
</protein>
<evidence type="ECO:0000313" key="3">
    <source>
        <dbReference type="Proteomes" id="UP001451303"/>
    </source>
</evidence>
<dbReference type="EMBL" id="JAVLET010000004">
    <property type="protein sequence ID" value="KAL0470132.1"/>
    <property type="molecule type" value="Genomic_DNA"/>
</dbReference>
<accession>A0ABR3DBU1</accession>
<dbReference type="Proteomes" id="UP001451303">
    <property type="component" value="Unassembled WGS sequence"/>
</dbReference>
<name>A0ABR3DBU1_NEUIN</name>
<evidence type="ECO:0000313" key="2">
    <source>
        <dbReference type="EMBL" id="KAL0470132.1"/>
    </source>
</evidence>
<reference evidence="2 3" key="1">
    <citation type="submission" date="2023-09" db="EMBL/GenBank/DDBJ databases">
        <title>Multi-omics analysis of a traditional fermented food reveals byproduct-associated fungal strains for waste-to-food upcycling.</title>
        <authorList>
            <consortium name="Lawrence Berkeley National Laboratory"/>
            <person name="Rekdal V.M."/>
            <person name="Villalobos-Escobedo J.M."/>
            <person name="Rodriguez-Valeron N."/>
            <person name="Garcia M.O."/>
            <person name="Vasquez D.P."/>
            <person name="Damayanti I."/>
            <person name="Sorensen P.M."/>
            <person name="Baidoo E.E."/>
            <person name="De Carvalho A.C."/>
            <person name="Riley R."/>
            <person name="Lipzen A."/>
            <person name="He G."/>
            <person name="Yan M."/>
            <person name="Haridas S."/>
            <person name="Daum C."/>
            <person name="Yoshinaga Y."/>
            <person name="Ng V."/>
            <person name="Grigoriev I.V."/>
            <person name="Munk R."/>
            <person name="Nuraida L."/>
            <person name="Wijaya C.H."/>
            <person name="Morales P.-C."/>
            <person name="Keasling J.D."/>
        </authorList>
    </citation>
    <scope>NUCLEOTIDE SEQUENCE [LARGE SCALE GENOMIC DNA]</scope>
    <source>
        <strain evidence="2 3">FGSC 2613</strain>
    </source>
</reference>
<proteinExistence type="predicted"/>
<keyword evidence="3" id="KW-1185">Reference proteome</keyword>
<organism evidence="2 3">
    <name type="scientific">Neurospora intermedia</name>
    <dbReference type="NCBI Taxonomy" id="5142"/>
    <lineage>
        <taxon>Eukaryota</taxon>
        <taxon>Fungi</taxon>
        <taxon>Dikarya</taxon>
        <taxon>Ascomycota</taxon>
        <taxon>Pezizomycotina</taxon>
        <taxon>Sordariomycetes</taxon>
        <taxon>Sordariomycetidae</taxon>
        <taxon>Sordariales</taxon>
        <taxon>Sordariaceae</taxon>
        <taxon>Neurospora</taxon>
    </lineage>
</organism>
<evidence type="ECO:0000256" key="1">
    <source>
        <dbReference type="SAM" id="MobiDB-lite"/>
    </source>
</evidence>